<organism evidence="1">
    <name type="scientific">mine drainage metagenome</name>
    <dbReference type="NCBI Taxonomy" id="410659"/>
    <lineage>
        <taxon>unclassified sequences</taxon>
        <taxon>metagenomes</taxon>
        <taxon>ecological metagenomes</taxon>
    </lineage>
</organism>
<gene>
    <name evidence="1" type="ORF">CARN8_2360002</name>
</gene>
<accession>A0A3P3ZMX8</accession>
<sequence length="70" mass="7772">MFPITASGLKAAWARAMNKYEGEGVAENDLRAKVASDVMDWDLMQPLCWGIQAMQLPADITSEEQEKCPL</sequence>
<dbReference type="EMBL" id="UOYP01000153">
    <property type="protein sequence ID" value="VAY87726.1"/>
    <property type="molecule type" value="Genomic_DNA"/>
</dbReference>
<evidence type="ECO:0000313" key="1">
    <source>
        <dbReference type="EMBL" id="VAY87726.1"/>
    </source>
</evidence>
<reference evidence="1" key="1">
    <citation type="submission" date="2018-10" db="EMBL/GenBank/DDBJ databases">
        <authorList>
            <person name="Plewniak F."/>
        </authorList>
    </citation>
    <scope>NUCLEOTIDE SEQUENCE</scope>
</reference>
<dbReference type="AlphaFoldDB" id="A0A3P3ZMX8"/>
<proteinExistence type="predicted"/>
<name>A0A3P3ZMX8_9ZZZZ</name>
<protein>
    <submittedName>
        <fullName evidence="1">Uncharacterized protein</fullName>
    </submittedName>
</protein>